<accession>A0A5B7CDH4</accession>
<dbReference type="EMBL" id="VSRR010000003">
    <property type="protein sequence ID" value="MPC07569.1"/>
    <property type="molecule type" value="Genomic_DNA"/>
</dbReference>
<keyword evidence="2" id="KW-1185">Reference proteome</keyword>
<gene>
    <name evidence="1" type="ORF">E2C01_000133</name>
</gene>
<comment type="caution">
    <text evidence="1">The sequence shown here is derived from an EMBL/GenBank/DDBJ whole genome shotgun (WGS) entry which is preliminary data.</text>
</comment>
<dbReference type="Proteomes" id="UP000324222">
    <property type="component" value="Unassembled WGS sequence"/>
</dbReference>
<name>A0A5B7CDH4_PORTR</name>
<evidence type="ECO:0000313" key="1">
    <source>
        <dbReference type="EMBL" id="MPC07569.1"/>
    </source>
</evidence>
<reference evidence="1 2" key="1">
    <citation type="submission" date="2019-05" db="EMBL/GenBank/DDBJ databases">
        <title>Another draft genome of Portunus trituberculatus and its Hox gene families provides insights of decapod evolution.</title>
        <authorList>
            <person name="Jeong J.-H."/>
            <person name="Song I."/>
            <person name="Kim S."/>
            <person name="Choi T."/>
            <person name="Kim D."/>
            <person name="Ryu S."/>
            <person name="Kim W."/>
        </authorList>
    </citation>
    <scope>NUCLEOTIDE SEQUENCE [LARGE SCALE GENOMIC DNA]</scope>
    <source>
        <tissue evidence="1">Muscle</tissue>
    </source>
</reference>
<proteinExistence type="predicted"/>
<evidence type="ECO:0000313" key="2">
    <source>
        <dbReference type="Proteomes" id="UP000324222"/>
    </source>
</evidence>
<protein>
    <submittedName>
        <fullName evidence="1">Uncharacterized protein</fullName>
    </submittedName>
</protein>
<organism evidence="1 2">
    <name type="scientific">Portunus trituberculatus</name>
    <name type="common">Swimming crab</name>
    <name type="synonym">Neptunus trituberculatus</name>
    <dbReference type="NCBI Taxonomy" id="210409"/>
    <lineage>
        <taxon>Eukaryota</taxon>
        <taxon>Metazoa</taxon>
        <taxon>Ecdysozoa</taxon>
        <taxon>Arthropoda</taxon>
        <taxon>Crustacea</taxon>
        <taxon>Multicrustacea</taxon>
        <taxon>Malacostraca</taxon>
        <taxon>Eumalacostraca</taxon>
        <taxon>Eucarida</taxon>
        <taxon>Decapoda</taxon>
        <taxon>Pleocyemata</taxon>
        <taxon>Brachyura</taxon>
        <taxon>Eubrachyura</taxon>
        <taxon>Portunoidea</taxon>
        <taxon>Portunidae</taxon>
        <taxon>Portuninae</taxon>
        <taxon>Portunus</taxon>
    </lineage>
</organism>
<sequence>MSQEYNYSPLPSTLSRALLPFHSVLALVQNELRTLSANLSRQHCDFMVLLRGKCDTKTPKAASTLYP</sequence>
<dbReference type="AlphaFoldDB" id="A0A5B7CDH4"/>